<dbReference type="PANTHER" id="PTHR44099">
    <property type="entry name" value="RABCONNECTIN-3B, ISOFORM A"/>
    <property type="match status" value="1"/>
</dbReference>
<dbReference type="AlphaFoldDB" id="A0A1V9ZWX1"/>
<dbReference type="InterPro" id="IPR001680">
    <property type="entry name" value="WD40_rpt"/>
</dbReference>
<keyword evidence="1" id="KW-0853">WD repeat</keyword>
<dbReference type="SUPFAM" id="SSF48371">
    <property type="entry name" value="ARM repeat"/>
    <property type="match status" value="1"/>
</dbReference>
<dbReference type="InterPro" id="IPR049916">
    <property type="entry name" value="WDR72-like"/>
</dbReference>
<dbReference type="PANTHER" id="PTHR44099:SF4">
    <property type="entry name" value="RABCONNECTIN-3B, ISOFORM A"/>
    <property type="match status" value="1"/>
</dbReference>
<comment type="caution">
    <text evidence="2">The sequence shown here is derived from an EMBL/GenBank/DDBJ whole genome shotgun (WGS) entry which is preliminary data.</text>
</comment>
<organism evidence="2 3">
    <name type="scientific">Thraustotheca clavata</name>
    <dbReference type="NCBI Taxonomy" id="74557"/>
    <lineage>
        <taxon>Eukaryota</taxon>
        <taxon>Sar</taxon>
        <taxon>Stramenopiles</taxon>
        <taxon>Oomycota</taxon>
        <taxon>Saprolegniomycetes</taxon>
        <taxon>Saprolegniales</taxon>
        <taxon>Achlyaceae</taxon>
        <taxon>Thraustotheca</taxon>
    </lineage>
</organism>
<gene>
    <name evidence="2" type="ORF">THRCLA_05106</name>
</gene>
<evidence type="ECO:0000256" key="1">
    <source>
        <dbReference type="PROSITE-ProRule" id="PRU00221"/>
    </source>
</evidence>
<dbReference type="STRING" id="74557.A0A1V9ZWX1"/>
<dbReference type="InterPro" id="IPR016024">
    <property type="entry name" value="ARM-type_fold"/>
</dbReference>
<evidence type="ECO:0000313" key="2">
    <source>
        <dbReference type="EMBL" id="OQS02522.1"/>
    </source>
</evidence>
<sequence>MEVPVAIWSNCSLKSLRLDISAACMKMCNDTHARTLMCGTKNGGILLFRVENDKWALKTLLLRHKTAIAGLAVGNNEWGQSICVSVSIDGAIGLWLMADGRCLEWHENTAAEIAPIQGMQMVCNERYALVFSTQGRMLMVDTWRMMTFALPGTNFSQVRIDVGVTENRKFVQHDYDAYLISLGLEGMIGCFGWIQPVMTTIPSSTDRIPSYVWKEENSWIVSWAPEATDITCIETQIHPTSIWLHGDTFPIHVKISPNGQHALFVWKKKWAIFKRSWLYNDFTDNTTPCTYQGEEEWVDGDFTNNDQVVLWTKKGCVYAFPVFLSEGPTSNVYFFTKPTSDVDVEKPASIAFALRSASLPEPFVIVPNCKCHRSPFSDTFGTISIGELANSVLWLTFVCPKGCTMFWSFGMDPTVVSFVDHISQDPNKKQPQIAHVILGKKNQTKGEKKAALSHTPLLVHGFDDGHITLTPMIGAWSPPISLDCLTSAITCMHHMFINTMETTASPHHTSPPLYEGYADSPTSSARYPSTEKLHKISLLLHKLQHHQQTPKAALSPPSIPVHFPQEPVYQDNQIAFLLFTGSQEGSVGVSQLTLRLENNVVTPSAKLLHSFTRHIKPIVKIRVSSTSSCFGYLVACIGADQMVSIYSVQIDQATLNVAFFMECPGHSDQIQDLRWDFRTNHLFVDCADGLTYIWGLQTGVLERMVPSSMVDKVKSEDSAIVGPVEILTPARLPNLHVLKYELRDTVERLQQLWLASEKYPAVEMTLLSFALTWMMDERIDSLVYRFLDIHPPMSPYSIAITGPSGALTIPLPEVDHPHSSKWKNSSFVSAQLLLALVTMCTSFMDEKRKEDEDAEQLQVLWSQLITQHMVCLPEQLENFEEPSLEVLAACGFHEWEALQMASRLLLHGVIKRLPPETRSTKAAEYMTRFHCEVQVLEKDGGLKHLAPTLIISRLGSMLVVLSIMGTCFPGELSPTSARQVCEILVSLLQGPSGMACVAAELLAKGLLLFRPHLVDLAQLVVQLIPLTLDASDDEKKRLKQAAMRLLVELGTCEASSVLTVLQHEMSSSDRTYPYREGVLIYLMTWVNIQYLLMVRHIPAVVETILCCLDPTKPDRRKKCLAMSTKCLHDLVKRFPMVDFHKTTQRLAVGTMEGVVLLFDLRTATKWRVLEGHTTPISAVQFRKDGAMLISYSSRDASIRWWNITPGGILSLLKVQQSCVRHLQLAPLTQHLQRPAELHKVIQSCRFRIDTEDNSSNVWLTREDESILPLNFNI</sequence>
<dbReference type="InterPro" id="IPR015943">
    <property type="entry name" value="WD40/YVTN_repeat-like_dom_sf"/>
</dbReference>
<reference evidence="2 3" key="1">
    <citation type="journal article" date="2014" name="Genome Biol. Evol.">
        <title>The secreted proteins of Achlya hypogyna and Thraustotheca clavata identify the ancestral oomycete secretome and reveal gene acquisitions by horizontal gene transfer.</title>
        <authorList>
            <person name="Misner I."/>
            <person name="Blouin N."/>
            <person name="Leonard G."/>
            <person name="Richards T.A."/>
            <person name="Lane C.E."/>
        </authorList>
    </citation>
    <scope>NUCLEOTIDE SEQUENCE [LARGE SCALE GENOMIC DNA]</scope>
    <source>
        <strain evidence="2 3">ATCC 34112</strain>
    </source>
</reference>
<name>A0A1V9ZWX1_9STRA</name>
<dbReference type="GO" id="GO:0005737">
    <property type="term" value="C:cytoplasm"/>
    <property type="evidence" value="ECO:0007669"/>
    <property type="project" value="TreeGrafter"/>
</dbReference>
<protein>
    <submittedName>
        <fullName evidence="2">Uncharacterized protein</fullName>
    </submittedName>
</protein>
<dbReference type="Pfam" id="PF00400">
    <property type="entry name" value="WD40"/>
    <property type="match status" value="1"/>
</dbReference>
<dbReference type="PROSITE" id="PS50294">
    <property type="entry name" value="WD_REPEATS_REGION"/>
    <property type="match status" value="1"/>
</dbReference>
<dbReference type="Gene3D" id="2.130.10.10">
    <property type="entry name" value="YVTN repeat-like/Quinoprotein amine dehydrogenase"/>
    <property type="match status" value="3"/>
</dbReference>
<dbReference type="InterPro" id="IPR036322">
    <property type="entry name" value="WD40_repeat_dom_sf"/>
</dbReference>
<keyword evidence="3" id="KW-1185">Reference proteome</keyword>
<accession>A0A1V9ZWX1</accession>
<dbReference type="InterPro" id="IPR011989">
    <property type="entry name" value="ARM-like"/>
</dbReference>
<dbReference type="SMART" id="SM00320">
    <property type="entry name" value="WD40"/>
    <property type="match status" value="5"/>
</dbReference>
<dbReference type="SUPFAM" id="SSF50978">
    <property type="entry name" value="WD40 repeat-like"/>
    <property type="match status" value="2"/>
</dbReference>
<dbReference type="Proteomes" id="UP000243217">
    <property type="component" value="Unassembled WGS sequence"/>
</dbReference>
<proteinExistence type="predicted"/>
<feature type="repeat" description="WD" evidence="1">
    <location>
        <begin position="1169"/>
        <end position="1211"/>
    </location>
</feature>
<dbReference type="OrthoDB" id="338622at2759"/>
<dbReference type="EMBL" id="JNBS01001118">
    <property type="protein sequence ID" value="OQS02522.1"/>
    <property type="molecule type" value="Genomic_DNA"/>
</dbReference>
<dbReference type="Gene3D" id="1.25.10.10">
    <property type="entry name" value="Leucine-rich Repeat Variant"/>
    <property type="match status" value="1"/>
</dbReference>
<dbReference type="PROSITE" id="PS50082">
    <property type="entry name" value="WD_REPEATS_2"/>
    <property type="match status" value="1"/>
</dbReference>
<evidence type="ECO:0000313" key="3">
    <source>
        <dbReference type="Proteomes" id="UP000243217"/>
    </source>
</evidence>